<protein>
    <submittedName>
        <fullName evidence="1">Uncharacterized protein</fullName>
    </submittedName>
</protein>
<reference evidence="1" key="1">
    <citation type="submission" date="2018-05" db="EMBL/GenBank/DDBJ databases">
        <title>Draft genome of Mucuna pruriens seed.</title>
        <authorList>
            <person name="Nnadi N.E."/>
            <person name="Vos R."/>
            <person name="Hasami M.H."/>
            <person name="Devisetty U.K."/>
            <person name="Aguiy J.C."/>
        </authorList>
    </citation>
    <scope>NUCLEOTIDE SEQUENCE [LARGE SCALE GENOMIC DNA]</scope>
    <source>
        <strain evidence="1">JCA_2017</strain>
    </source>
</reference>
<dbReference type="Proteomes" id="UP000257109">
    <property type="component" value="Unassembled WGS sequence"/>
</dbReference>
<dbReference type="AlphaFoldDB" id="A0A371G011"/>
<feature type="non-terminal residue" evidence="1">
    <location>
        <position position="1"/>
    </location>
</feature>
<evidence type="ECO:0000313" key="2">
    <source>
        <dbReference type="Proteomes" id="UP000257109"/>
    </source>
</evidence>
<dbReference type="EMBL" id="QJKJ01007212">
    <property type="protein sequence ID" value="RDX83897.1"/>
    <property type="molecule type" value="Genomic_DNA"/>
</dbReference>
<evidence type="ECO:0000313" key="1">
    <source>
        <dbReference type="EMBL" id="RDX83897.1"/>
    </source>
</evidence>
<name>A0A371G011_MUCPR</name>
<accession>A0A371G011</accession>
<sequence length="187" mass="21898">MSFWPLYRDSFKQRDSVRILIYCKLLFPTKDKIALHIELSRGAPPGALVLPHNPPLLHKQDTFPFETKVVIPVEIGESSPKTTLFWPTENEDELRVNLDLLQEAREVMQAKEYAAKARAAKRQERRLAPRQFKPRDLIGNNNKLTLIWEGQLKITKEVDRGAYRLEQLDGKKIPQTWNIMNLWLYYS</sequence>
<proteinExistence type="predicted"/>
<comment type="caution">
    <text evidence="1">The sequence shown here is derived from an EMBL/GenBank/DDBJ whole genome shotgun (WGS) entry which is preliminary data.</text>
</comment>
<organism evidence="1 2">
    <name type="scientific">Mucuna pruriens</name>
    <name type="common">Velvet bean</name>
    <name type="synonym">Dolichos pruriens</name>
    <dbReference type="NCBI Taxonomy" id="157652"/>
    <lineage>
        <taxon>Eukaryota</taxon>
        <taxon>Viridiplantae</taxon>
        <taxon>Streptophyta</taxon>
        <taxon>Embryophyta</taxon>
        <taxon>Tracheophyta</taxon>
        <taxon>Spermatophyta</taxon>
        <taxon>Magnoliopsida</taxon>
        <taxon>eudicotyledons</taxon>
        <taxon>Gunneridae</taxon>
        <taxon>Pentapetalae</taxon>
        <taxon>rosids</taxon>
        <taxon>fabids</taxon>
        <taxon>Fabales</taxon>
        <taxon>Fabaceae</taxon>
        <taxon>Papilionoideae</taxon>
        <taxon>50 kb inversion clade</taxon>
        <taxon>NPAAA clade</taxon>
        <taxon>indigoferoid/millettioid clade</taxon>
        <taxon>Phaseoleae</taxon>
        <taxon>Mucuna</taxon>
    </lineage>
</organism>
<keyword evidence="2" id="KW-1185">Reference proteome</keyword>
<dbReference type="OrthoDB" id="1433117at2759"/>
<gene>
    <name evidence="1" type="ORF">CR513_35138</name>
</gene>